<keyword evidence="1" id="KW-0812">Transmembrane</keyword>
<feature type="transmembrane region" description="Helical" evidence="1">
    <location>
        <begin position="124"/>
        <end position="142"/>
    </location>
</feature>
<keyword evidence="1" id="KW-0472">Membrane</keyword>
<dbReference type="EMBL" id="WJQR01000005">
    <property type="protein sequence ID" value="MRI81703.1"/>
    <property type="molecule type" value="Genomic_DNA"/>
</dbReference>
<evidence type="ECO:0000313" key="2">
    <source>
        <dbReference type="EMBL" id="MRI81703.1"/>
    </source>
</evidence>
<feature type="transmembrane region" description="Helical" evidence="1">
    <location>
        <begin position="92"/>
        <end position="112"/>
    </location>
</feature>
<organism evidence="2 3">
    <name type="scientific">Fundicoccus ignavus</name>
    <dbReference type="NCBI Taxonomy" id="2664442"/>
    <lineage>
        <taxon>Bacteria</taxon>
        <taxon>Bacillati</taxon>
        <taxon>Bacillota</taxon>
        <taxon>Bacilli</taxon>
        <taxon>Lactobacillales</taxon>
        <taxon>Aerococcaceae</taxon>
        <taxon>Fundicoccus</taxon>
    </lineage>
</organism>
<evidence type="ECO:0000256" key="1">
    <source>
        <dbReference type="SAM" id="Phobius"/>
    </source>
</evidence>
<reference evidence="2 3" key="1">
    <citation type="submission" date="2019-11" db="EMBL/GenBank/DDBJ databases">
        <title>Characterisation of Fundicoccus ignavus gen. nov. sp. nov., a novel genus of the family Aerococcaceae isolated from bulk tank milk.</title>
        <authorList>
            <person name="Siebert A."/>
            <person name="Huptas C."/>
            <person name="Wenning M."/>
            <person name="Scherer S."/>
            <person name="Doll E.V."/>
        </authorList>
    </citation>
    <scope>NUCLEOTIDE SEQUENCE [LARGE SCALE GENOMIC DNA]</scope>
    <source>
        <strain evidence="2 3">DSM 109653</strain>
    </source>
</reference>
<protein>
    <recommendedName>
        <fullName evidence="4">DUF3796 domain-containing protein</fullName>
    </recommendedName>
</protein>
<feature type="transmembrane region" description="Helical" evidence="1">
    <location>
        <begin position="40"/>
        <end position="71"/>
    </location>
</feature>
<name>A0A844BUV9_9LACT</name>
<proteinExistence type="predicted"/>
<keyword evidence="1" id="KW-1133">Transmembrane helix</keyword>
<dbReference type="AlphaFoldDB" id="A0A844BUV9"/>
<dbReference type="Proteomes" id="UP000469870">
    <property type="component" value="Unassembled WGS sequence"/>
</dbReference>
<comment type="caution">
    <text evidence="2">The sequence shown here is derived from an EMBL/GenBank/DDBJ whole genome shotgun (WGS) entry which is preliminary data.</text>
</comment>
<accession>A0A844BUV9</accession>
<dbReference type="RefSeq" id="WP_153861981.1">
    <property type="nucleotide sequence ID" value="NZ_WJQR01000005.1"/>
</dbReference>
<gene>
    <name evidence="2" type="ORF">GIY11_06705</name>
</gene>
<sequence>MTAKSISAICQVTAHITIFAWQYYQQLHLTSSRLPFETQIYFWGTFFIRTILMTVAVQIAISIVFHIIFRIKTGERIDLQDERDQLFELRSLRNFSIIFAIGFYLGMLLLMFNFSIATMFQSLAFAYLFAGMTLSASQIFYYERGY</sequence>
<evidence type="ECO:0000313" key="3">
    <source>
        <dbReference type="Proteomes" id="UP000469870"/>
    </source>
</evidence>
<evidence type="ECO:0008006" key="4">
    <source>
        <dbReference type="Google" id="ProtNLM"/>
    </source>
</evidence>